<evidence type="ECO:0000256" key="1">
    <source>
        <dbReference type="SAM" id="SignalP"/>
    </source>
</evidence>
<dbReference type="Proteomes" id="UP000257323">
    <property type="component" value="Unassembled WGS sequence"/>
</dbReference>
<sequence>MKTKFFRVLGLWVGFLLIAAFNPLLAQQSRDVTFQVTLAEWYDLYIGTNTVTFTDVAPTVGATPGTVQIAANENPVAVRVFAIMVPASSLSLTVTAAGDFHSTIPASTVSWTVSGTGYQAGSLLAGSAVSVGQWTGSIFHWHEGQLNFSFLRDYVNQEPGSYSITATYTLSKI</sequence>
<feature type="signal peptide" evidence="1">
    <location>
        <begin position="1"/>
        <end position="26"/>
    </location>
</feature>
<evidence type="ECO:0000313" key="2">
    <source>
        <dbReference type="EMBL" id="RFT15716.1"/>
    </source>
</evidence>
<dbReference type="AlphaFoldDB" id="A0A3E2BM78"/>
<reference evidence="2 3" key="1">
    <citation type="submission" date="2018-08" db="EMBL/GenBank/DDBJ databases">
        <title>Genome analysis of the thermophilic bacterium of the candidate phylum Aminicenantes from deep subsurface aquifer revealed its physiology and ecological role.</title>
        <authorList>
            <person name="Kadnikov V.V."/>
            <person name="Mardanov A.V."/>
            <person name="Beletsky A.V."/>
            <person name="Karnachuk O.V."/>
            <person name="Ravin N.V."/>
        </authorList>
    </citation>
    <scope>NUCLEOTIDE SEQUENCE [LARGE SCALE GENOMIC DNA]</scope>
    <source>
        <strain evidence="2">BY38</strain>
    </source>
</reference>
<evidence type="ECO:0000313" key="3">
    <source>
        <dbReference type="Proteomes" id="UP000257323"/>
    </source>
</evidence>
<comment type="caution">
    <text evidence="2">The sequence shown here is derived from an EMBL/GenBank/DDBJ whole genome shotgun (WGS) entry which is preliminary data.</text>
</comment>
<protein>
    <submittedName>
        <fullName evidence="2">Uncharacterized protein</fullName>
    </submittedName>
</protein>
<organism evidence="2 3">
    <name type="scientific">Candidatus Saccharicenans subterraneus</name>
    <dbReference type="NCBI Taxonomy" id="2508984"/>
    <lineage>
        <taxon>Bacteria</taxon>
        <taxon>Candidatus Aminicenantota</taxon>
        <taxon>Candidatus Aminicenantia</taxon>
        <taxon>Candidatus Aminicenantales</taxon>
        <taxon>Candidatus Saccharicenantaceae</taxon>
        <taxon>Candidatus Saccharicenans</taxon>
    </lineage>
</organism>
<feature type="chain" id="PRO_5017669127" evidence="1">
    <location>
        <begin position="27"/>
        <end position="173"/>
    </location>
</feature>
<proteinExistence type="predicted"/>
<name>A0A3E2BM78_9BACT</name>
<accession>A0A3E2BM78</accession>
<dbReference type="EMBL" id="QUAH01000007">
    <property type="protein sequence ID" value="RFT15716.1"/>
    <property type="molecule type" value="Genomic_DNA"/>
</dbReference>
<keyword evidence="1" id="KW-0732">Signal</keyword>
<gene>
    <name evidence="2" type="ORF">OP8BY_0091</name>
</gene>